<name>A0A0A8YYU4_ARUDO</name>
<sequence length="42" mass="4894">MDVKNSQYKWFSYSSIMLIAGKYQRFTSAAKVTGKSIYIRKP</sequence>
<reference evidence="1" key="2">
    <citation type="journal article" date="2015" name="Data Brief">
        <title>Shoot transcriptome of the giant reed, Arundo donax.</title>
        <authorList>
            <person name="Barrero R.A."/>
            <person name="Guerrero F.D."/>
            <person name="Moolhuijzen P."/>
            <person name="Goolsby J.A."/>
            <person name="Tidwell J."/>
            <person name="Bellgard S.E."/>
            <person name="Bellgard M.I."/>
        </authorList>
    </citation>
    <scope>NUCLEOTIDE SEQUENCE</scope>
    <source>
        <tissue evidence="1">Shoot tissue taken approximately 20 cm above the soil surface</tissue>
    </source>
</reference>
<accession>A0A0A8YYU4</accession>
<organism evidence="1">
    <name type="scientific">Arundo donax</name>
    <name type="common">Giant reed</name>
    <name type="synonym">Donax arundinaceus</name>
    <dbReference type="NCBI Taxonomy" id="35708"/>
    <lineage>
        <taxon>Eukaryota</taxon>
        <taxon>Viridiplantae</taxon>
        <taxon>Streptophyta</taxon>
        <taxon>Embryophyta</taxon>
        <taxon>Tracheophyta</taxon>
        <taxon>Spermatophyta</taxon>
        <taxon>Magnoliopsida</taxon>
        <taxon>Liliopsida</taxon>
        <taxon>Poales</taxon>
        <taxon>Poaceae</taxon>
        <taxon>PACMAD clade</taxon>
        <taxon>Arundinoideae</taxon>
        <taxon>Arundineae</taxon>
        <taxon>Arundo</taxon>
    </lineage>
</organism>
<reference evidence="1" key="1">
    <citation type="submission" date="2014-09" db="EMBL/GenBank/DDBJ databases">
        <authorList>
            <person name="Magalhaes I.L.F."/>
            <person name="Oliveira U."/>
            <person name="Santos F.R."/>
            <person name="Vidigal T.H.D.A."/>
            <person name="Brescovit A.D."/>
            <person name="Santos A.J."/>
        </authorList>
    </citation>
    <scope>NUCLEOTIDE SEQUENCE</scope>
    <source>
        <tissue evidence="1">Shoot tissue taken approximately 20 cm above the soil surface</tissue>
    </source>
</reference>
<protein>
    <submittedName>
        <fullName evidence="1">Uncharacterized protein</fullName>
    </submittedName>
</protein>
<proteinExistence type="predicted"/>
<dbReference type="EMBL" id="GBRH01265561">
    <property type="protein sequence ID" value="JAD32334.1"/>
    <property type="molecule type" value="Transcribed_RNA"/>
</dbReference>
<dbReference type="AlphaFoldDB" id="A0A0A8YYU4"/>
<evidence type="ECO:0000313" key="1">
    <source>
        <dbReference type="EMBL" id="JAD32334.1"/>
    </source>
</evidence>